<dbReference type="GO" id="GO:0016042">
    <property type="term" value="P:lipid catabolic process"/>
    <property type="evidence" value="ECO:0007669"/>
    <property type="project" value="UniProtKB-KW"/>
</dbReference>
<dbReference type="EMBL" id="VVIM01000007">
    <property type="protein sequence ID" value="KAB0797036.1"/>
    <property type="molecule type" value="Genomic_DNA"/>
</dbReference>
<gene>
    <name evidence="11" type="ORF">PPYR_11097</name>
</gene>
<proteinExistence type="inferred from homology"/>
<evidence type="ECO:0000256" key="8">
    <source>
        <dbReference type="SAM" id="Phobius"/>
    </source>
</evidence>
<feature type="domain" description="Partial AB-hydrolase lipase" evidence="9">
    <location>
        <begin position="93"/>
        <end position="149"/>
    </location>
</feature>
<dbReference type="SUPFAM" id="SSF53474">
    <property type="entry name" value="alpha/beta-Hydrolases"/>
    <property type="match status" value="1"/>
</dbReference>
<dbReference type="PANTHER" id="PTHR11005">
    <property type="entry name" value="LYSOSOMAL ACID LIPASE-RELATED"/>
    <property type="match status" value="1"/>
</dbReference>
<evidence type="ECO:0000256" key="3">
    <source>
        <dbReference type="ARBA" id="ARBA00022801"/>
    </source>
</evidence>
<dbReference type="FunFam" id="3.40.50.1820:FF:000057">
    <property type="entry name" value="Lipase"/>
    <property type="match status" value="1"/>
</dbReference>
<evidence type="ECO:0000256" key="1">
    <source>
        <dbReference type="ARBA" id="ARBA00010701"/>
    </source>
</evidence>
<dbReference type="PIRSF" id="PIRSF000862">
    <property type="entry name" value="Steryl_ester_lip"/>
    <property type="match status" value="1"/>
</dbReference>
<evidence type="ECO:0000256" key="2">
    <source>
        <dbReference type="ARBA" id="ARBA00022729"/>
    </source>
</evidence>
<dbReference type="Pfam" id="PF04083">
    <property type="entry name" value="Abhydro_lipase"/>
    <property type="match status" value="1"/>
</dbReference>
<feature type="active site" description="Charge relay system" evidence="7">
    <location>
        <position position="397"/>
    </location>
</feature>
<evidence type="ECO:0000313" key="10">
    <source>
        <dbReference type="EMBL" id="JAV64416.1"/>
    </source>
</evidence>
<dbReference type="AlphaFoldDB" id="A0A1Y1KYH3"/>
<keyword evidence="12" id="KW-1185">Reference proteome</keyword>
<evidence type="ECO:0000313" key="12">
    <source>
        <dbReference type="Proteomes" id="UP000327044"/>
    </source>
</evidence>
<dbReference type="InParanoid" id="A0A1Y1KYH3"/>
<dbReference type="InterPro" id="IPR025483">
    <property type="entry name" value="Lipase_euk"/>
</dbReference>
<dbReference type="Gene3D" id="3.40.50.1820">
    <property type="entry name" value="alpha/beta hydrolase"/>
    <property type="match status" value="1"/>
</dbReference>
<accession>A0A1Y1KYH3</accession>
<evidence type="ECO:0000256" key="4">
    <source>
        <dbReference type="ARBA" id="ARBA00022963"/>
    </source>
</evidence>
<feature type="active site" description="Charge relay system" evidence="7">
    <location>
        <position position="431"/>
    </location>
</feature>
<reference evidence="10" key="1">
    <citation type="journal article" date="2016" name="Sci. Rep.">
        <title>Molecular characterization of firefly nuptial gifts: a multi-omics approach sheds light on postcopulatory sexual selection.</title>
        <authorList>
            <person name="Al-Wathiqui N."/>
            <person name="Fallon T.R."/>
            <person name="South A."/>
            <person name="Weng J.K."/>
            <person name="Lewis S.M."/>
        </authorList>
    </citation>
    <scope>NUCLEOTIDE SEQUENCE</scope>
</reference>
<dbReference type="Proteomes" id="UP000327044">
    <property type="component" value="Unassembled WGS sequence"/>
</dbReference>
<evidence type="ECO:0000256" key="7">
    <source>
        <dbReference type="PIRSR" id="PIRSR000862-1"/>
    </source>
</evidence>
<dbReference type="InterPro" id="IPR006693">
    <property type="entry name" value="AB_hydrolase_lipase"/>
</dbReference>
<keyword evidence="8" id="KW-0472">Membrane</keyword>
<reference evidence="11" key="3">
    <citation type="submission" date="2019-08" db="EMBL/GenBank/DDBJ databases">
        <authorList>
            <consortium name="Photinus pyralis genome working group"/>
            <person name="Fallon T.R."/>
            <person name="Sander Lower S.E."/>
            <person name="Weng J.-K."/>
        </authorList>
    </citation>
    <scope>NUCLEOTIDE SEQUENCE</scope>
    <source>
        <strain evidence="11">1611_PpyrPB1</strain>
        <tissue evidence="11">Whole body</tissue>
    </source>
</reference>
<organism evidence="10">
    <name type="scientific">Photinus pyralis</name>
    <name type="common">Common eastern firefly</name>
    <name type="synonym">Lampyris pyralis</name>
    <dbReference type="NCBI Taxonomy" id="7054"/>
    <lineage>
        <taxon>Eukaryota</taxon>
        <taxon>Metazoa</taxon>
        <taxon>Ecdysozoa</taxon>
        <taxon>Arthropoda</taxon>
        <taxon>Hexapoda</taxon>
        <taxon>Insecta</taxon>
        <taxon>Pterygota</taxon>
        <taxon>Neoptera</taxon>
        <taxon>Endopterygota</taxon>
        <taxon>Coleoptera</taxon>
        <taxon>Polyphaga</taxon>
        <taxon>Elateriformia</taxon>
        <taxon>Elateroidea</taxon>
        <taxon>Lampyridae</taxon>
        <taxon>Lampyrinae</taxon>
        <taxon>Photinus</taxon>
    </lineage>
</organism>
<dbReference type="InterPro" id="IPR029058">
    <property type="entry name" value="AB_hydrolase_fold"/>
</dbReference>
<feature type="active site" description="Nucleophile" evidence="7">
    <location>
        <position position="224"/>
    </location>
</feature>
<evidence type="ECO:0000259" key="9">
    <source>
        <dbReference type="Pfam" id="PF04083"/>
    </source>
</evidence>
<sequence length="457" mass="52996">MMHKGKRLIKDSDLIFGRQMKTTHYRLVYLREWQNNKMKCAFVLGVLFAVVYVKIVYKSTNNVCKTFSDYYTDRDQNENCYHNPDEFLSVPGIILRNGYPLETHTVTTDDGYILTLFRIPWGKRTTLRKIGKPVFIQHGFGSNSACFVNRREKSLAFILADQGFDVWLGNFRGTTYSKNHTTLDDSDYTFWNFTVHENGVFDLRAQITHVRHVTQQGIVYIGYSMGTMAMYVYGATYPDLSSQQVDFFINLAPLAYLNGTRSALRVLFPYWWLVKPLVDFVTGGRFFVRVLPRDLLSVACYPLPIQMKMCQIPELVLAGFSYHHSDPETLPISLLQTADLISSKTLSHLIQLYSSGKFQSYDYGAYENEMKYNQPEPPSYDLSKMKIPTYFIRAENDMVITKENVEYLYNSLPAEVRPDYIHVIRDEYFNHSDFLTANNVVALLYNHIVKILKDRGL</sequence>
<reference evidence="11 12" key="2">
    <citation type="journal article" date="2018" name="Elife">
        <title>Firefly genomes illuminate parallel origins of bioluminescence in beetles.</title>
        <authorList>
            <person name="Fallon T.R."/>
            <person name="Lower S.E."/>
            <person name="Chang C.H."/>
            <person name="Bessho-Uehara M."/>
            <person name="Martin G.J."/>
            <person name="Bewick A.J."/>
            <person name="Behringer M."/>
            <person name="Debat H.J."/>
            <person name="Wong I."/>
            <person name="Day J.C."/>
            <person name="Suvorov A."/>
            <person name="Silva C.J."/>
            <person name="Stanger-Hall K.F."/>
            <person name="Hall D.W."/>
            <person name="Schmitz R.J."/>
            <person name="Nelson D.R."/>
            <person name="Lewis S.M."/>
            <person name="Shigenobu S."/>
            <person name="Bybee S.M."/>
            <person name="Larracuente A.M."/>
            <person name="Oba Y."/>
            <person name="Weng J.K."/>
        </authorList>
    </citation>
    <scope>NUCLEOTIDE SEQUENCE [LARGE SCALE GENOMIC DNA]</scope>
    <source>
        <strain evidence="11">1611_PpyrPB1</strain>
        <tissue evidence="11">Whole body</tissue>
    </source>
</reference>
<dbReference type="GO" id="GO:0016788">
    <property type="term" value="F:hydrolase activity, acting on ester bonds"/>
    <property type="evidence" value="ECO:0007669"/>
    <property type="project" value="InterPro"/>
</dbReference>
<dbReference type="EMBL" id="GEZM01074913">
    <property type="protein sequence ID" value="JAV64416.1"/>
    <property type="molecule type" value="Transcribed_RNA"/>
</dbReference>
<keyword evidence="8" id="KW-0812">Transmembrane</keyword>
<keyword evidence="4" id="KW-0442">Lipid degradation</keyword>
<feature type="transmembrane region" description="Helical" evidence="8">
    <location>
        <begin position="40"/>
        <end position="57"/>
    </location>
</feature>
<evidence type="ECO:0000256" key="6">
    <source>
        <dbReference type="ARBA" id="ARBA00023180"/>
    </source>
</evidence>
<protein>
    <recommendedName>
        <fullName evidence="9">Partial AB-hydrolase lipase domain-containing protein</fullName>
    </recommendedName>
</protein>
<keyword evidence="3" id="KW-0378">Hydrolase</keyword>
<evidence type="ECO:0000256" key="5">
    <source>
        <dbReference type="ARBA" id="ARBA00023098"/>
    </source>
</evidence>
<keyword evidence="6" id="KW-0325">Glycoprotein</keyword>
<keyword evidence="5" id="KW-0443">Lipid metabolism</keyword>
<evidence type="ECO:0000313" key="11">
    <source>
        <dbReference type="EMBL" id="KAB0797036.1"/>
    </source>
</evidence>
<keyword evidence="2" id="KW-0732">Signal</keyword>
<comment type="similarity">
    <text evidence="1">Belongs to the AB hydrolase superfamily. Lipase family.</text>
</comment>
<keyword evidence="8" id="KW-1133">Transmembrane helix</keyword>
<name>A0A1Y1KYH3_PHOPY</name>